<dbReference type="InterPro" id="IPR017438">
    <property type="entry name" value="ATP-NAD_kinase_N"/>
</dbReference>
<dbReference type="SUPFAM" id="SSF111331">
    <property type="entry name" value="NAD kinase/diacylglycerol kinase-like"/>
    <property type="match status" value="1"/>
</dbReference>
<dbReference type="InterPro" id="IPR045540">
    <property type="entry name" value="YegS/DAGK_C"/>
</dbReference>
<gene>
    <name evidence="10" type="ORF">AQ490_11385</name>
</gene>
<dbReference type="PROSITE" id="PS50146">
    <property type="entry name" value="DAGK"/>
    <property type="match status" value="1"/>
</dbReference>
<comment type="caution">
    <text evidence="10">The sequence shown here is derived from an EMBL/GenBank/DDBJ whole genome shotgun (WGS) entry which is preliminary data.</text>
</comment>
<evidence type="ECO:0000256" key="7">
    <source>
        <dbReference type="ARBA" id="ARBA00023209"/>
    </source>
</evidence>
<dbReference type="OrthoDB" id="142078at2"/>
<dbReference type="EMBL" id="LLZU01000039">
    <property type="protein sequence ID" value="KRV46751.1"/>
    <property type="molecule type" value="Genomic_DNA"/>
</dbReference>
<keyword evidence="3" id="KW-0808">Transferase</keyword>
<dbReference type="GO" id="GO:0008654">
    <property type="term" value="P:phospholipid biosynthetic process"/>
    <property type="evidence" value="ECO:0007669"/>
    <property type="project" value="UniProtKB-KW"/>
</dbReference>
<comment type="similarity">
    <text evidence="2">Belongs to the diacylglycerol/lipid kinase family.</text>
</comment>
<evidence type="ECO:0000256" key="3">
    <source>
        <dbReference type="ARBA" id="ARBA00022679"/>
    </source>
</evidence>
<dbReference type="PANTHER" id="PTHR12358">
    <property type="entry name" value="SPHINGOSINE KINASE"/>
    <property type="match status" value="1"/>
</dbReference>
<dbReference type="Gene3D" id="3.40.50.10330">
    <property type="entry name" value="Probable inorganic polyphosphate/atp-NAD kinase, domain 1"/>
    <property type="match status" value="1"/>
</dbReference>
<evidence type="ECO:0000256" key="5">
    <source>
        <dbReference type="ARBA" id="ARBA00022777"/>
    </source>
</evidence>
<dbReference type="InterPro" id="IPR016064">
    <property type="entry name" value="NAD/diacylglycerol_kinase_sf"/>
</dbReference>
<evidence type="ECO:0000256" key="4">
    <source>
        <dbReference type="ARBA" id="ARBA00022741"/>
    </source>
</evidence>
<evidence type="ECO:0000256" key="8">
    <source>
        <dbReference type="ARBA" id="ARBA00023264"/>
    </source>
</evidence>
<dbReference type="AlphaFoldDB" id="A0A0T6LLK1"/>
<dbReference type="GO" id="GO:0005886">
    <property type="term" value="C:plasma membrane"/>
    <property type="evidence" value="ECO:0007669"/>
    <property type="project" value="TreeGrafter"/>
</dbReference>
<evidence type="ECO:0000256" key="1">
    <source>
        <dbReference type="ARBA" id="ARBA00001946"/>
    </source>
</evidence>
<evidence type="ECO:0000256" key="6">
    <source>
        <dbReference type="ARBA" id="ARBA00022840"/>
    </source>
</evidence>
<dbReference type="GO" id="GO:0005524">
    <property type="term" value="F:ATP binding"/>
    <property type="evidence" value="ECO:0007669"/>
    <property type="project" value="UniProtKB-KW"/>
</dbReference>
<feature type="domain" description="DAGKc" evidence="9">
    <location>
        <begin position="1"/>
        <end position="135"/>
    </location>
</feature>
<keyword evidence="6" id="KW-0067">ATP-binding</keyword>
<organism evidence="10 11">
    <name type="scientific">Wenjunlia vitaminophila</name>
    <name type="common">Streptomyces vitaminophilus</name>
    <dbReference type="NCBI Taxonomy" id="76728"/>
    <lineage>
        <taxon>Bacteria</taxon>
        <taxon>Bacillati</taxon>
        <taxon>Actinomycetota</taxon>
        <taxon>Actinomycetes</taxon>
        <taxon>Kitasatosporales</taxon>
        <taxon>Streptomycetaceae</taxon>
        <taxon>Wenjunlia</taxon>
    </lineage>
</organism>
<evidence type="ECO:0000313" key="10">
    <source>
        <dbReference type="EMBL" id="KRV46751.1"/>
    </source>
</evidence>
<keyword evidence="5" id="KW-0418">Kinase</keyword>
<accession>A0A0T6LLK1</accession>
<proteinExistence type="inferred from homology"/>
<dbReference type="PANTHER" id="PTHR12358:SF106">
    <property type="entry name" value="LIPID KINASE YEGS"/>
    <property type="match status" value="1"/>
</dbReference>
<name>A0A0T6LLK1_WENVI</name>
<sequence>MLIANPAAGGRSPELIDAVAAHCAERVSVLDVVRTGYPGHASEIAAKAMDERVDLVISFGGDGTTREVASGLARAAQARPGLAVPPLLHLPGGTGNSFYREVWSDQPWQRTVDAALLADRPSLRRVDLAHIVDADDFALLGAGSGLIAEALVTAARIAGESHGRDRYQQSVALTLRDFAPYPGRVSVDGRTVHEGTVILANVGGGRYRGGQFKVLPHSVLDDGLLDVCVIGGELSLRDLPGLTRDGSHVHRPEVVYARGRSIVLERTDGNPLTFEYDGELQTGSAQRHTVEVMPGVLPVLAPPAARPGGE</sequence>
<dbReference type="InterPro" id="IPR001206">
    <property type="entry name" value="Diacylglycerol_kinase_cat_dom"/>
</dbReference>
<comment type="cofactor">
    <cofactor evidence="1">
        <name>Mg(2+)</name>
        <dbReference type="ChEBI" id="CHEBI:18420"/>
    </cofactor>
</comment>
<dbReference type="Gene3D" id="2.60.200.40">
    <property type="match status" value="1"/>
</dbReference>
<keyword evidence="7" id="KW-0443">Lipid metabolism</keyword>
<keyword evidence="7" id="KW-0444">Lipid biosynthesis</keyword>
<keyword evidence="7" id="KW-0594">Phospholipid biosynthesis</keyword>
<evidence type="ECO:0000259" key="9">
    <source>
        <dbReference type="PROSITE" id="PS50146"/>
    </source>
</evidence>
<dbReference type="eggNOG" id="COG1597">
    <property type="taxonomic scope" value="Bacteria"/>
</dbReference>
<evidence type="ECO:0000256" key="2">
    <source>
        <dbReference type="ARBA" id="ARBA00005983"/>
    </source>
</evidence>
<keyword evidence="11" id="KW-1185">Reference proteome</keyword>
<dbReference type="Pfam" id="PF00781">
    <property type="entry name" value="DAGK_cat"/>
    <property type="match status" value="1"/>
</dbReference>
<dbReference type="InterPro" id="IPR050187">
    <property type="entry name" value="Lipid_Phosphate_FormReg"/>
</dbReference>
<evidence type="ECO:0000313" key="11">
    <source>
        <dbReference type="Proteomes" id="UP000050867"/>
    </source>
</evidence>
<dbReference type="Proteomes" id="UP000050867">
    <property type="component" value="Unassembled WGS sequence"/>
</dbReference>
<protein>
    <recommendedName>
        <fullName evidence="9">DAGKc domain-containing protein</fullName>
    </recommendedName>
</protein>
<dbReference type="Pfam" id="PF19279">
    <property type="entry name" value="YegS_C"/>
    <property type="match status" value="1"/>
</dbReference>
<keyword evidence="8" id="KW-1208">Phospholipid metabolism</keyword>
<reference evidence="10 11" key="1">
    <citation type="submission" date="2015-10" db="EMBL/GenBank/DDBJ databases">
        <title>Draft genome sequence of pyrrolomycin-producing Streptomyces vitaminophilus.</title>
        <authorList>
            <person name="Graham D.E."/>
            <person name="Mahan K.M."/>
            <person name="Klingeman D.M."/>
            <person name="Hettich R.L."/>
            <person name="Parry R.J."/>
        </authorList>
    </citation>
    <scope>NUCLEOTIDE SEQUENCE [LARGE SCALE GENOMIC DNA]</scope>
    <source>
        <strain evidence="10 11">ATCC 31673</strain>
    </source>
</reference>
<keyword evidence="4" id="KW-0547">Nucleotide-binding</keyword>
<dbReference type="SMART" id="SM00046">
    <property type="entry name" value="DAGKc"/>
    <property type="match status" value="1"/>
</dbReference>
<dbReference type="GO" id="GO:0004143">
    <property type="term" value="F:ATP-dependent diacylglycerol kinase activity"/>
    <property type="evidence" value="ECO:0007669"/>
    <property type="project" value="TreeGrafter"/>
</dbReference>
<dbReference type="STRING" id="76728.AQ490_11385"/>